<proteinExistence type="predicted"/>
<dbReference type="Proteomes" id="UP000187209">
    <property type="component" value="Unassembled WGS sequence"/>
</dbReference>
<keyword evidence="3" id="KW-1185">Reference proteome</keyword>
<sequence>MDSEEIRRKRREKILQRSGIVEKPSEEVVEKPKEEISLREQMELIESIETYKGKVKNIKFGVIILLAIWAGYYAALKNRYIILSCFLSALVPYKFITEISYGIITPDVPSSSIEKAARKLKMFKEFFADILLFICALTISISAWVNIIS</sequence>
<keyword evidence="1" id="KW-1133">Transmembrane helix</keyword>
<feature type="transmembrane region" description="Helical" evidence="1">
    <location>
        <begin position="58"/>
        <end position="75"/>
    </location>
</feature>
<evidence type="ECO:0000313" key="2">
    <source>
        <dbReference type="EMBL" id="OMJ85150.1"/>
    </source>
</evidence>
<keyword evidence="1" id="KW-0812">Transmembrane</keyword>
<dbReference type="AlphaFoldDB" id="A0A1R2C860"/>
<protein>
    <submittedName>
        <fullName evidence="2">Uncharacterized protein</fullName>
    </submittedName>
</protein>
<gene>
    <name evidence="2" type="ORF">SteCoe_13618</name>
</gene>
<name>A0A1R2C860_9CILI</name>
<accession>A0A1R2C860</accession>
<reference evidence="2 3" key="1">
    <citation type="submission" date="2016-11" db="EMBL/GenBank/DDBJ databases">
        <title>The macronuclear genome of Stentor coeruleus: a giant cell with tiny introns.</title>
        <authorList>
            <person name="Slabodnick M."/>
            <person name="Ruby J.G."/>
            <person name="Reiff S.B."/>
            <person name="Swart E.C."/>
            <person name="Gosai S."/>
            <person name="Prabakaran S."/>
            <person name="Witkowska E."/>
            <person name="Larue G.E."/>
            <person name="Fisher S."/>
            <person name="Freeman R.M."/>
            <person name="Gunawardena J."/>
            <person name="Chu W."/>
            <person name="Stover N.A."/>
            <person name="Gregory B.D."/>
            <person name="Nowacki M."/>
            <person name="Derisi J."/>
            <person name="Roy S.W."/>
            <person name="Marshall W.F."/>
            <person name="Sood P."/>
        </authorList>
    </citation>
    <scope>NUCLEOTIDE SEQUENCE [LARGE SCALE GENOMIC DNA]</scope>
    <source>
        <strain evidence="2">WM001</strain>
    </source>
</reference>
<organism evidence="2 3">
    <name type="scientific">Stentor coeruleus</name>
    <dbReference type="NCBI Taxonomy" id="5963"/>
    <lineage>
        <taxon>Eukaryota</taxon>
        <taxon>Sar</taxon>
        <taxon>Alveolata</taxon>
        <taxon>Ciliophora</taxon>
        <taxon>Postciliodesmatophora</taxon>
        <taxon>Heterotrichea</taxon>
        <taxon>Heterotrichida</taxon>
        <taxon>Stentoridae</taxon>
        <taxon>Stentor</taxon>
    </lineage>
</organism>
<evidence type="ECO:0000256" key="1">
    <source>
        <dbReference type="SAM" id="Phobius"/>
    </source>
</evidence>
<dbReference type="EMBL" id="MPUH01000246">
    <property type="protein sequence ID" value="OMJ85150.1"/>
    <property type="molecule type" value="Genomic_DNA"/>
</dbReference>
<evidence type="ECO:0000313" key="3">
    <source>
        <dbReference type="Proteomes" id="UP000187209"/>
    </source>
</evidence>
<keyword evidence="1" id="KW-0472">Membrane</keyword>
<feature type="transmembrane region" description="Helical" evidence="1">
    <location>
        <begin position="126"/>
        <end position="147"/>
    </location>
</feature>
<comment type="caution">
    <text evidence="2">The sequence shown here is derived from an EMBL/GenBank/DDBJ whole genome shotgun (WGS) entry which is preliminary data.</text>
</comment>